<dbReference type="AlphaFoldDB" id="A0A3A8KQP3"/>
<dbReference type="OrthoDB" id="5492659at2"/>
<dbReference type="RefSeq" id="WP_120602571.1">
    <property type="nucleotide sequence ID" value="NZ_JABFJX010000012.1"/>
</dbReference>
<keyword evidence="3" id="KW-1185">Reference proteome</keyword>
<organism evidence="2 3">
    <name type="scientific">Corallococcus carmarthensis</name>
    <dbReference type="NCBI Taxonomy" id="2316728"/>
    <lineage>
        <taxon>Bacteria</taxon>
        <taxon>Pseudomonadati</taxon>
        <taxon>Myxococcota</taxon>
        <taxon>Myxococcia</taxon>
        <taxon>Myxococcales</taxon>
        <taxon>Cystobacterineae</taxon>
        <taxon>Myxococcaceae</taxon>
        <taxon>Corallococcus</taxon>
    </lineage>
</organism>
<dbReference type="Proteomes" id="UP000268313">
    <property type="component" value="Unassembled WGS sequence"/>
</dbReference>
<evidence type="ECO:0000256" key="1">
    <source>
        <dbReference type="SAM" id="MobiDB-lite"/>
    </source>
</evidence>
<evidence type="ECO:0008006" key="4">
    <source>
        <dbReference type="Google" id="ProtNLM"/>
    </source>
</evidence>
<proteinExistence type="predicted"/>
<protein>
    <recommendedName>
        <fullName evidence="4">Glycosyltransferase family 1 protein</fullName>
    </recommendedName>
</protein>
<comment type="caution">
    <text evidence="2">The sequence shown here is derived from an EMBL/GenBank/DDBJ whole genome shotgun (WGS) entry which is preliminary data.</text>
</comment>
<name>A0A3A8KQP3_9BACT</name>
<accession>A0A3A8KQP3</accession>
<gene>
    <name evidence="2" type="ORF">D7X32_11505</name>
</gene>
<evidence type="ECO:0000313" key="3">
    <source>
        <dbReference type="Proteomes" id="UP000268313"/>
    </source>
</evidence>
<sequence length="347" mass="38094">MRVHPPPSTLQRVAFVGEPAFEPHVPVQAAWAEVRYFPVTDGQWEAALDAAQAWGANATLVFRPQDLTPELAARVPGAMRIGVIPAPLFSAEEIERLARSSGPDVQGFRWLTYLETPASPELARLPLLQTLPLPVDTARCPAGPRLEVRRMLVADWASPTPEAMEHLRKLGPVDVLSSHATTEEMIQALEKAGTLVYASRDLMGRFDPLPLLAMAHGLLVIADTVFPGEWNIEPEDEFLYRPDGQWARSLDEVFRMPVSFRAVRIRAWQKMREAFDASACFQRVLHDAHLFADPVAHLASLTSTRPPVATPVAVESASARAPEPSAPEALGAEKVTRLTRPLAAVPN</sequence>
<evidence type="ECO:0000313" key="2">
    <source>
        <dbReference type="EMBL" id="RKH04294.1"/>
    </source>
</evidence>
<feature type="compositionally biased region" description="Low complexity" evidence="1">
    <location>
        <begin position="313"/>
        <end position="329"/>
    </location>
</feature>
<dbReference type="EMBL" id="RAWE01000030">
    <property type="protein sequence ID" value="RKH04294.1"/>
    <property type="molecule type" value="Genomic_DNA"/>
</dbReference>
<feature type="region of interest" description="Disordered" evidence="1">
    <location>
        <begin position="313"/>
        <end position="332"/>
    </location>
</feature>
<reference evidence="3" key="1">
    <citation type="submission" date="2018-09" db="EMBL/GenBank/DDBJ databases">
        <authorList>
            <person name="Livingstone P.G."/>
            <person name="Whitworth D.E."/>
        </authorList>
    </citation>
    <scope>NUCLEOTIDE SEQUENCE [LARGE SCALE GENOMIC DNA]</scope>
    <source>
        <strain evidence="3">CA043D</strain>
    </source>
</reference>